<dbReference type="GO" id="GO:0009986">
    <property type="term" value="C:cell surface"/>
    <property type="evidence" value="ECO:0007669"/>
    <property type="project" value="TreeGrafter"/>
</dbReference>
<evidence type="ECO:0000259" key="1">
    <source>
        <dbReference type="Pfam" id="PF09458"/>
    </source>
</evidence>
<organism evidence="2 3">
    <name type="scientific">Heterostelium pallidum (strain ATCC 26659 / Pp 5 / PN500)</name>
    <name type="common">Cellular slime mold</name>
    <name type="synonym">Polysphondylium pallidum</name>
    <dbReference type="NCBI Taxonomy" id="670386"/>
    <lineage>
        <taxon>Eukaryota</taxon>
        <taxon>Amoebozoa</taxon>
        <taxon>Evosea</taxon>
        <taxon>Eumycetozoa</taxon>
        <taxon>Dictyostelia</taxon>
        <taxon>Acytosteliales</taxon>
        <taxon>Acytosteliaceae</taxon>
        <taxon>Heterostelium</taxon>
    </lineage>
</organism>
<dbReference type="Pfam" id="PF09458">
    <property type="entry name" value="H_lectin"/>
    <property type="match status" value="1"/>
</dbReference>
<reference evidence="2 3" key="1">
    <citation type="journal article" date="2011" name="Genome Res.">
        <title>Phylogeny-wide analysis of social amoeba genomes highlights ancient origins for complex intercellular communication.</title>
        <authorList>
            <person name="Heidel A.J."/>
            <person name="Lawal H.M."/>
            <person name="Felder M."/>
            <person name="Schilde C."/>
            <person name="Helps N.R."/>
            <person name="Tunggal B."/>
            <person name="Rivero F."/>
            <person name="John U."/>
            <person name="Schleicher M."/>
            <person name="Eichinger L."/>
            <person name="Platzer M."/>
            <person name="Noegel A.A."/>
            <person name="Schaap P."/>
            <person name="Gloeckner G."/>
        </authorList>
    </citation>
    <scope>NUCLEOTIDE SEQUENCE [LARGE SCALE GENOMIC DNA]</scope>
    <source>
        <strain evidence="3">ATCC 26659 / Pp 5 / PN500</strain>
    </source>
</reference>
<dbReference type="Proteomes" id="UP000001396">
    <property type="component" value="Unassembled WGS sequence"/>
</dbReference>
<comment type="caution">
    <text evidence="2">The sequence shown here is derived from an EMBL/GenBank/DDBJ whole genome shotgun (WGS) entry which is preliminary data.</text>
</comment>
<dbReference type="EMBL" id="ADBJ01000037">
    <property type="protein sequence ID" value="EFA78844.1"/>
    <property type="molecule type" value="Genomic_DNA"/>
</dbReference>
<feature type="domain" description="H-type lectin" evidence="1">
    <location>
        <begin position="50"/>
        <end position="116"/>
    </location>
</feature>
<dbReference type="InterPro" id="IPR052487">
    <property type="entry name" value="Galactose-binding_lectin"/>
</dbReference>
<dbReference type="GO" id="GO:0098609">
    <property type="term" value="P:cell-cell adhesion"/>
    <property type="evidence" value="ECO:0007669"/>
    <property type="project" value="TreeGrafter"/>
</dbReference>
<dbReference type="Gene3D" id="2.60.40.2080">
    <property type="match status" value="1"/>
</dbReference>
<dbReference type="InParanoid" id="D3BHU4"/>
<dbReference type="SUPFAM" id="SSF141086">
    <property type="entry name" value="Agglutinin HPA-like"/>
    <property type="match status" value="1"/>
</dbReference>
<dbReference type="PANTHER" id="PTHR46938:SF1">
    <property type="entry name" value="DISCOIDIN-1 SUBUNIT A-RELATED"/>
    <property type="match status" value="1"/>
</dbReference>
<dbReference type="InterPro" id="IPR019019">
    <property type="entry name" value="H-type_lectin_domain"/>
</dbReference>
<proteinExistence type="predicted"/>
<name>D3BHU4_HETP5</name>
<gene>
    <name evidence="2" type="ORF">PPL_08309</name>
</gene>
<evidence type="ECO:0000313" key="2">
    <source>
        <dbReference type="EMBL" id="EFA78844.1"/>
    </source>
</evidence>
<keyword evidence="3" id="KW-1185">Reference proteome</keyword>
<dbReference type="GO" id="GO:0045335">
    <property type="term" value="C:phagocytic vesicle"/>
    <property type="evidence" value="ECO:0007669"/>
    <property type="project" value="TreeGrafter"/>
</dbReference>
<dbReference type="RefSeq" id="XP_020430968.1">
    <property type="nucleotide sequence ID" value="XM_020579129.1"/>
</dbReference>
<dbReference type="GO" id="GO:0098636">
    <property type="term" value="C:protein complex involved in cell adhesion"/>
    <property type="evidence" value="ECO:0007669"/>
    <property type="project" value="TreeGrafter"/>
</dbReference>
<accession>D3BHU4</accession>
<dbReference type="PANTHER" id="PTHR46938">
    <property type="entry name" value="DISCOIDIN-1 SUBUNIT A-RELATED-RELATED"/>
    <property type="match status" value="1"/>
</dbReference>
<sequence length="122" mass="13425">MTCTCCNRSVTMIDHGSFNYVDDIGKSVLPTQSASNEKHPDVKERFYLLPVKFATPFPCGTTPKVSVAIACADQNQSKNFRVYAKAVNVTNTGFNVKYVTWADSDSYGYGALWIATFTPSCC</sequence>
<dbReference type="GO" id="GO:0030247">
    <property type="term" value="F:polysaccharide binding"/>
    <property type="evidence" value="ECO:0007669"/>
    <property type="project" value="TreeGrafter"/>
</dbReference>
<dbReference type="AlphaFoldDB" id="D3BHU4"/>
<dbReference type="GO" id="GO:0070492">
    <property type="term" value="F:oligosaccharide binding"/>
    <property type="evidence" value="ECO:0007669"/>
    <property type="project" value="TreeGrafter"/>
</dbReference>
<dbReference type="InterPro" id="IPR037221">
    <property type="entry name" value="H-type_lectin_dom_sf"/>
</dbReference>
<evidence type="ECO:0000313" key="3">
    <source>
        <dbReference type="Proteomes" id="UP000001396"/>
    </source>
</evidence>
<dbReference type="GO" id="GO:0046871">
    <property type="term" value="F:N-acetylgalactosamine binding"/>
    <property type="evidence" value="ECO:0007669"/>
    <property type="project" value="TreeGrafter"/>
</dbReference>
<dbReference type="GeneID" id="31363789"/>
<protein>
    <recommendedName>
        <fullName evidence="1">H-type lectin domain-containing protein</fullName>
    </recommendedName>
</protein>